<accession>A0A848M9H6</accession>
<dbReference type="AlphaFoldDB" id="A0A848M9H6"/>
<dbReference type="InterPro" id="IPR036962">
    <property type="entry name" value="Glyco_hydro_3_N_sf"/>
</dbReference>
<evidence type="ECO:0000256" key="1">
    <source>
        <dbReference type="ARBA" id="ARBA00005336"/>
    </source>
</evidence>
<feature type="domain" description="Glycoside hydrolase family 3 N-terminal" evidence="4">
    <location>
        <begin position="11"/>
        <end position="335"/>
    </location>
</feature>
<protein>
    <submittedName>
        <fullName evidence="6">Beta-N-acetylhexosaminidase</fullName>
        <ecNumber evidence="6">3.2.1.52</ecNumber>
    </submittedName>
</protein>
<organism evidence="6 7">
    <name type="scientific">Paenibacillus lemnae</name>
    <dbReference type="NCBI Taxonomy" id="1330551"/>
    <lineage>
        <taxon>Bacteria</taxon>
        <taxon>Bacillati</taxon>
        <taxon>Bacillota</taxon>
        <taxon>Bacilli</taxon>
        <taxon>Bacillales</taxon>
        <taxon>Paenibacillaceae</taxon>
        <taxon>Paenibacillus</taxon>
    </lineage>
</organism>
<dbReference type="Proteomes" id="UP000565468">
    <property type="component" value="Unassembled WGS sequence"/>
</dbReference>
<dbReference type="RefSeq" id="WP_169505645.1">
    <property type="nucleotide sequence ID" value="NZ_JABBPN010000013.1"/>
</dbReference>
<keyword evidence="7" id="KW-1185">Reference proteome</keyword>
<keyword evidence="3 6" id="KW-0326">Glycosidase</keyword>
<dbReference type="InterPro" id="IPR036881">
    <property type="entry name" value="Glyco_hydro_3_C_sf"/>
</dbReference>
<reference evidence="6 7" key="1">
    <citation type="submission" date="2020-04" db="EMBL/GenBank/DDBJ databases">
        <title>Paenibacillus algicola sp. nov., a novel marine bacterium producing alginate lyase.</title>
        <authorList>
            <person name="Huang H."/>
        </authorList>
    </citation>
    <scope>NUCLEOTIDE SEQUENCE [LARGE SCALE GENOMIC DNA]</scope>
    <source>
        <strain evidence="6 7">L7-75</strain>
    </source>
</reference>
<proteinExistence type="inferred from homology"/>
<feature type="domain" description="Glycoside hydrolase family 3 C-terminal" evidence="5">
    <location>
        <begin position="370"/>
        <end position="533"/>
    </location>
</feature>
<name>A0A848M9H6_PAELE</name>
<comment type="similarity">
    <text evidence="1">Belongs to the glycosyl hydrolase 3 family.</text>
</comment>
<dbReference type="EMBL" id="JABBPN010000013">
    <property type="protein sequence ID" value="NMO96851.1"/>
    <property type="molecule type" value="Genomic_DNA"/>
</dbReference>
<evidence type="ECO:0000259" key="4">
    <source>
        <dbReference type="Pfam" id="PF00933"/>
    </source>
</evidence>
<evidence type="ECO:0000313" key="6">
    <source>
        <dbReference type="EMBL" id="NMO96851.1"/>
    </source>
</evidence>
<evidence type="ECO:0000259" key="5">
    <source>
        <dbReference type="Pfam" id="PF01915"/>
    </source>
</evidence>
<dbReference type="InterPro" id="IPR017853">
    <property type="entry name" value="GH"/>
</dbReference>
<evidence type="ECO:0000313" key="7">
    <source>
        <dbReference type="Proteomes" id="UP000565468"/>
    </source>
</evidence>
<keyword evidence="2 6" id="KW-0378">Hydrolase</keyword>
<dbReference type="GO" id="GO:0009254">
    <property type="term" value="P:peptidoglycan turnover"/>
    <property type="evidence" value="ECO:0007669"/>
    <property type="project" value="TreeGrafter"/>
</dbReference>
<evidence type="ECO:0000256" key="3">
    <source>
        <dbReference type="ARBA" id="ARBA00023295"/>
    </source>
</evidence>
<dbReference type="InterPro" id="IPR002772">
    <property type="entry name" value="Glyco_hydro_3_C"/>
</dbReference>
<dbReference type="SUPFAM" id="SSF51445">
    <property type="entry name" value="(Trans)glycosidases"/>
    <property type="match status" value="1"/>
</dbReference>
<dbReference type="Gene3D" id="3.20.20.300">
    <property type="entry name" value="Glycoside hydrolase, family 3, N-terminal domain"/>
    <property type="match status" value="1"/>
</dbReference>
<dbReference type="PANTHER" id="PTHR30480">
    <property type="entry name" value="BETA-HEXOSAMINIDASE-RELATED"/>
    <property type="match status" value="1"/>
</dbReference>
<dbReference type="GO" id="GO:0004563">
    <property type="term" value="F:beta-N-acetylhexosaminidase activity"/>
    <property type="evidence" value="ECO:0007669"/>
    <property type="project" value="UniProtKB-EC"/>
</dbReference>
<dbReference type="PANTHER" id="PTHR30480:SF16">
    <property type="entry name" value="GLYCOSIDE HYDROLASE FAMILY 3 DOMAIN PROTEIN"/>
    <property type="match status" value="1"/>
</dbReference>
<dbReference type="EC" id="3.2.1.52" evidence="6"/>
<dbReference type="Pfam" id="PF00933">
    <property type="entry name" value="Glyco_hydro_3"/>
    <property type="match status" value="1"/>
</dbReference>
<dbReference type="SUPFAM" id="SSF52279">
    <property type="entry name" value="Beta-D-glucan exohydrolase, C-terminal domain"/>
    <property type="match status" value="1"/>
</dbReference>
<gene>
    <name evidence="6" type="primary">nagZ</name>
    <name evidence="6" type="ORF">HII30_13885</name>
</gene>
<dbReference type="Gene3D" id="3.40.50.1700">
    <property type="entry name" value="Glycoside hydrolase family 3 C-terminal domain"/>
    <property type="match status" value="1"/>
</dbReference>
<dbReference type="Pfam" id="PF01915">
    <property type="entry name" value="Glyco_hydro_3_C"/>
    <property type="match status" value="1"/>
</dbReference>
<sequence length="535" mass="57499">MTSKTWDHASLEQKVGQLFMCGFDALTVNEHAEALVREYHIGGIVYFRRNVRDLEQVAALSSSLQSLAGSAGQPPLLISIDQEGGMVARIDQQGMSRIPGNMALGAAGSPEYCYQAAKISGEELRSLGINLNLAPCLDVNNNPFNPVIGVRSFGEDPAAVAELGTAAIRGYQQAGVSAAAKHFPGHGDTSVDSHLGLASVPHGRERLEGIELVPFKEAIREGVDAIMTAHVGFPAIEPDGTPATLSRAVLSGLLREELGFEGLILTDCLEMHAIAKEYGVAEGAVRAVLAGADCILISHTRDEQIAAIEAVVQAVRSGRITEARIEESLKRILELKQRRLSEGAGRGQLETVTTATEKETLLKEIAGKAITLVKNKGQLPLDSTKDLLVIWPETGITTQVDEAWSHMYTLGDSLKKRMPQTEELVVSTSLSDEGLQSAIQKARSFSQVIAVTYTSESRLSEGQRRLVQGLNSQSPEKLIVVSTRNPYDLNEVPEVPAYLCCYENTPVFMDVLADVLIGAAAAEGKLPVTLNISEK</sequence>
<dbReference type="NCBIfam" id="NF003740">
    <property type="entry name" value="PRK05337.1"/>
    <property type="match status" value="1"/>
</dbReference>
<dbReference type="InterPro" id="IPR050226">
    <property type="entry name" value="NagZ_Beta-hexosaminidase"/>
</dbReference>
<dbReference type="GO" id="GO:0005975">
    <property type="term" value="P:carbohydrate metabolic process"/>
    <property type="evidence" value="ECO:0007669"/>
    <property type="project" value="InterPro"/>
</dbReference>
<comment type="caution">
    <text evidence="6">The sequence shown here is derived from an EMBL/GenBank/DDBJ whole genome shotgun (WGS) entry which is preliminary data.</text>
</comment>
<dbReference type="InterPro" id="IPR001764">
    <property type="entry name" value="Glyco_hydro_3_N"/>
</dbReference>
<evidence type="ECO:0000256" key="2">
    <source>
        <dbReference type="ARBA" id="ARBA00022801"/>
    </source>
</evidence>